<organism evidence="4 5">
    <name type="scientific">Butyrivibrio fibrisolvens</name>
    <dbReference type="NCBI Taxonomy" id="831"/>
    <lineage>
        <taxon>Bacteria</taxon>
        <taxon>Bacillati</taxon>
        <taxon>Bacillota</taxon>
        <taxon>Clostridia</taxon>
        <taxon>Lachnospirales</taxon>
        <taxon>Lachnospiraceae</taxon>
        <taxon>Butyrivibrio</taxon>
    </lineage>
</organism>
<accession>A0A1H9WCH0</accession>
<sequence length="553" mass="62943">MCAAVCGLSSWTEPVTLNLELQKNFFKHAVNSFYNERICMSDTFAAVHVGSYELTMKIFEISRKNGLKCLDHIRHRIDLGSETYATGTISSRHMLELTRVLKEFSEIMKSYGVTNVQAYGTSALRETHNINIICAQLEQRTGIKVDILSNSEQRFLDYKSIALQSTKFTELIEEPTAIIDIGGGSIQVSLFDKDKLVTTQNMKLGVLRLRQTLEHLAEGKDRYPELIAELVDSQLHVLSKFYLNDRTYKNLVIIDDYMSPVFQKISSPGYDKGFIISSDFDKMLERFSRMSNDYIAKELSISTEYVTLAYISGILVKRITVALMSQLLWAPGVTLCDGIAYEYAEKKKYITPIHDFEADIIACGMSIAKRYGGSKSRARTLESIALPIFDKTKKLHGLGHRERLLLELSTILHDCGKYISLMNMGFCCYNIIMSTEIIGLSHRERSIVANVVRFNHENFLYFDDSPDCYKGLTRKDYLTIAKLTAILRVANALDRTHNHKFKDVSVTVKDDEVQILLDTTSDITIEKGLINNRASFFEEIFGVKPVIRQKRLF</sequence>
<dbReference type="Proteomes" id="UP000182584">
    <property type="component" value="Unassembled WGS sequence"/>
</dbReference>
<gene>
    <name evidence="4" type="ORF">SAMN04487884_12923</name>
</gene>
<proteinExistence type="inferred from homology"/>
<dbReference type="Gene3D" id="3.30.420.150">
    <property type="entry name" value="Exopolyphosphatase. Domain 2"/>
    <property type="match status" value="1"/>
</dbReference>
<evidence type="ECO:0000259" key="3">
    <source>
        <dbReference type="Pfam" id="PF21447"/>
    </source>
</evidence>
<name>A0A1H9WCH0_BUTFI</name>
<dbReference type="PANTHER" id="PTHR30005">
    <property type="entry name" value="EXOPOLYPHOSPHATASE"/>
    <property type="match status" value="1"/>
</dbReference>
<dbReference type="PANTHER" id="PTHR30005:SF0">
    <property type="entry name" value="RETROGRADE REGULATION PROTEIN 2"/>
    <property type="match status" value="1"/>
</dbReference>
<dbReference type="GO" id="GO:0016462">
    <property type="term" value="F:pyrophosphatase activity"/>
    <property type="evidence" value="ECO:0007669"/>
    <property type="project" value="TreeGrafter"/>
</dbReference>
<evidence type="ECO:0000259" key="2">
    <source>
        <dbReference type="Pfam" id="PF02541"/>
    </source>
</evidence>
<dbReference type="Gene3D" id="3.30.420.40">
    <property type="match status" value="1"/>
</dbReference>
<evidence type="ECO:0000313" key="4">
    <source>
        <dbReference type="EMBL" id="SES31535.1"/>
    </source>
</evidence>
<dbReference type="InterPro" id="IPR048950">
    <property type="entry name" value="Ppx_GppA_C"/>
</dbReference>
<dbReference type="eggNOG" id="COG0248">
    <property type="taxonomic scope" value="Bacteria"/>
</dbReference>
<dbReference type="Pfam" id="PF02541">
    <property type="entry name" value="Ppx-GppA"/>
    <property type="match status" value="1"/>
</dbReference>
<dbReference type="Pfam" id="PF21447">
    <property type="entry name" value="Ppx-GppA_III"/>
    <property type="match status" value="1"/>
</dbReference>
<feature type="domain" description="Ppx/GppA phosphatase C-terminal" evidence="3">
    <location>
        <begin position="367"/>
        <end position="529"/>
    </location>
</feature>
<dbReference type="EMBL" id="FOGJ01000029">
    <property type="protein sequence ID" value="SES31535.1"/>
    <property type="molecule type" value="Genomic_DNA"/>
</dbReference>
<evidence type="ECO:0000313" key="5">
    <source>
        <dbReference type="Proteomes" id="UP000182584"/>
    </source>
</evidence>
<protein>
    <submittedName>
        <fullName evidence="4">Exopolyphosphatase / guanosine-5'-triphosphate,3'-diphosphate pyrophosphatase</fullName>
    </submittedName>
</protein>
<dbReference type="AlphaFoldDB" id="A0A1H9WCH0"/>
<dbReference type="InterPro" id="IPR050273">
    <property type="entry name" value="GppA/Ppx_hydrolase"/>
</dbReference>
<dbReference type="SUPFAM" id="SSF109604">
    <property type="entry name" value="HD-domain/PDEase-like"/>
    <property type="match status" value="1"/>
</dbReference>
<feature type="domain" description="Ppx/GppA phosphatase N-terminal" evidence="2">
    <location>
        <begin position="64"/>
        <end position="302"/>
    </location>
</feature>
<evidence type="ECO:0000256" key="1">
    <source>
        <dbReference type="ARBA" id="ARBA00007125"/>
    </source>
</evidence>
<comment type="similarity">
    <text evidence="1">Belongs to the GppA/Ppx family.</text>
</comment>
<reference evidence="4 5" key="1">
    <citation type="submission" date="2016-10" db="EMBL/GenBank/DDBJ databases">
        <authorList>
            <person name="de Groot N.N."/>
        </authorList>
    </citation>
    <scope>NUCLEOTIDE SEQUENCE [LARGE SCALE GENOMIC DNA]</scope>
    <source>
        <strain evidence="4 5">AR40</strain>
    </source>
</reference>
<dbReference type="Gene3D" id="1.10.3210.10">
    <property type="entry name" value="Hypothetical protein af1432"/>
    <property type="match status" value="1"/>
</dbReference>
<dbReference type="SUPFAM" id="SSF53067">
    <property type="entry name" value="Actin-like ATPase domain"/>
    <property type="match status" value="2"/>
</dbReference>
<dbReference type="InterPro" id="IPR003695">
    <property type="entry name" value="Ppx_GppA_N"/>
</dbReference>
<dbReference type="InterPro" id="IPR043129">
    <property type="entry name" value="ATPase_NBD"/>
</dbReference>